<evidence type="ECO:0000313" key="1">
    <source>
        <dbReference type="EMBL" id="CCA24724.1"/>
    </source>
</evidence>
<reference evidence="1" key="1">
    <citation type="journal article" date="2011" name="PLoS Biol.">
        <title>Gene gain and loss during evolution of obligate parasitism in the white rust pathogen of Arabidopsis thaliana.</title>
        <authorList>
            <person name="Kemen E."/>
            <person name="Gardiner A."/>
            <person name="Schultz-Larsen T."/>
            <person name="Kemen A.C."/>
            <person name="Balmuth A.L."/>
            <person name="Robert-Seilaniantz A."/>
            <person name="Bailey K."/>
            <person name="Holub E."/>
            <person name="Studholme D.J."/>
            <person name="Maclean D."/>
            <person name="Jones J.D."/>
        </authorList>
    </citation>
    <scope>NUCLEOTIDE SEQUENCE</scope>
</reference>
<protein>
    <submittedName>
        <fullName evidence="1">AlNc14C255G9709 protein</fullName>
    </submittedName>
</protein>
<accession>F0WTN2</accession>
<dbReference type="AlphaFoldDB" id="F0WTN2"/>
<dbReference type="EMBL" id="FR824300">
    <property type="protein sequence ID" value="CCA24724.1"/>
    <property type="molecule type" value="Genomic_DNA"/>
</dbReference>
<name>F0WTN2_9STRA</name>
<gene>
    <name evidence="1" type="primary">AlNc14C255G9709</name>
    <name evidence="1" type="ORF">ALNC14_108680</name>
</gene>
<reference evidence="1" key="2">
    <citation type="submission" date="2011-02" db="EMBL/GenBank/DDBJ databases">
        <authorList>
            <person name="MacLean D."/>
        </authorList>
    </citation>
    <scope>NUCLEOTIDE SEQUENCE</scope>
</reference>
<sequence length="132" mass="14709">MGTMHDKDEIAQACRINKLCRHTQSTVPDDECEAVHNTQLIRPNGLVTHKEDHTEIAKDGHPANNEHESIAPAATRRLKCVSVELGGKIENEHALHIRSIMKELADATKGHVHWLKRGSQSYKTGICIAFES</sequence>
<proteinExistence type="predicted"/>
<dbReference type="HOGENOM" id="CLU_1920988_0_0_1"/>
<organism evidence="1">
    <name type="scientific">Albugo laibachii Nc14</name>
    <dbReference type="NCBI Taxonomy" id="890382"/>
    <lineage>
        <taxon>Eukaryota</taxon>
        <taxon>Sar</taxon>
        <taxon>Stramenopiles</taxon>
        <taxon>Oomycota</taxon>
        <taxon>Peronosporomycetes</taxon>
        <taxon>Albuginales</taxon>
        <taxon>Albuginaceae</taxon>
        <taxon>Albugo</taxon>
    </lineage>
</organism>